<dbReference type="GO" id="GO:0003700">
    <property type="term" value="F:DNA-binding transcription factor activity"/>
    <property type="evidence" value="ECO:0007669"/>
    <property type="project" value="TreeGrafter"/>
</dbReference>
<organism evidence="5 6">
    <name type="scientific">Pseudarthrobacter niigatensis</name>
    <dbReference type="NCBI Taxonomy" id="369935"/>
    <lineage>
        <taxon>Bacteria</taxon>
        <taxon>Bacillati</taxon>
        <taxon>Actinomycetota</taxon>
        <taxon>Actinomycetes</taxon>
        <taxon>Micrococcales</taxon>
        <taxon>Micrococcaceae</taxon>
        <taxon>Pseudarthrobacter</taxon>
    </lineage>
</organism>
<reference evidence="5 6" key="1">
    <citation type="submission" date="2023-07" db="EMBL/GenBank/DDBJ databases">
        <title>Sorghum-associated microbial communities from plants grown in Nebraska, USA.</title>
        <authorList>
            <person name="Schachtman D."/>
        </authorList>
    </citation>
    <scope>NUCLEOTIDE SEQUENCE [LARGE SCALE GENOMIC DNA]</scope>
    <source>
        <strain evidence="5 6">DS1001</strain>
    </source>
</reference>
<dbReference type="PANTHER" id="PTHR30146:SF109">
    <property type="entry name" value="HTH-TYPE TRANSCRIPTIONAL REGULATOR GALS"/>
    <property type="match status" value="1"/>
</dbReference>
<keyword evidence="3" id="KW-0804">Transcription</keyword>
<evidence type="ECO:0000313" key="6">
    <source>
        <dbReference type="Proteomes" id="UP001239267"/>
    </source>
</evidence>
<feature type="domain" description="HTH lacI-type" evidence="4">
    <location>
        <begin position="10"/>
        <end position="64"/>
    </location>
</feature>
<dbReference type="AlphaFoldDB" id="A0AAJ1SW08"/>
<sequence>MANTSKGRMPRLEDVAKVAGVSHQTVSRVVNHHPNVSKATREKVEAAIAELGYRRNTAARSLVTRRSQTIGVLASELSQYGPANTLLGVEHAARNAGYFVSIAALREVSREAISDAVGHFMDQAVDGIAVLVPHADTLAVLEQMNLPVPVVAVGSAGSAKVSGAMVDQRAGARLAVEHLVGEGHRQIGHIAGPPDWTDGAERAEGWRAVLREAGLDESLLVEGDWSAGSGYAIGRRLASGLTATAIFVGNDQMALGLLRAFTEAGVKVPDDVSVVGFDDQPEAGYFTPPLTTVRQDFEELGRRCMDIMLEEIESGAAVSSTVVPPQLVLRASTASPASP</sequence>
<evidence type="ECO:0000256" key="1">
    <source>
        <dbReference type="ARBA" id="ARBA00023015"/>
    </source>
</evidence>
<evidence type="ECO:0000259" key="4">
    <source>
        <dbReference type="PROSITE" id="PS50932"/>
    </source>
</evidence>
<evidence type="ECO:0000313" key="5">
    <source>
        <dbReference type="EMBL" id="MDQ0145746.1"/>
    </source>
</evidence>
<dbReference type="SUPFAM" id="SSF53822">
    <property type="entry name" value="Periplasmic binding protein-like I"/>
    <property type="match status" value="1"/>
</dbReference>
<gene>
    <name evidence="5" type="ORF">J2T23_001638</name>
</gene>
<evidence type="ECO:0000256" key="2">
    <source>
        <dbReference type="ARBA" id="ARBA00023125"/>
    </source>
</evidence>
<dbReference type="Gene3D" id="3.40.50.2300">
    <property type="match status" value="2"/>
</dbReference>
<dbReference type="Pfam" id="PF13377">
    <property type="entry name" value="Peripla_BP_3"/>
    <property type="match status" value="1"/>
</dbReference>
<name>A0AAJ1SW08_9MICC</name>
<keyword evidence="2 5" id="KW-0238">DNA-binding</keyword>
<dbReference type="InterPro" id="IPR028082">
    <property type="entry name" value="Peripla_BP_I"/>
</dbReference>
<dbReference type="InterPro" id="IPR010982">
    <property type="entry name" value="Lambda_DNA-bd_dom_sf"/>
</dbReference>
<dbReference type="PROSITE" id="PS50932">
    <property type="entry name" value="HTH_LACI_2"/>
    <property type="match status" value="1"/>
</dbReference>
<proteinExistence type="predicted"/>
<evidence type="ECO:0000256" key="3">
    <source>
        <dbReference type="ARBA" id="ARBA00023163"/>
    </source>
</evidence>
<dbReference type="SMART" id="SM00354">
    <property type="entry name" value="HTH_LACI"/>
    <property type="match status" value="1"/>
</dbReference>
<dbReference type="InterPro" id="IPR000843">
    <property type="entry name" value="HTH_LacI"/>
</dbReference>
<keyword evidence="1" id="KW-0805">Transcription regulation</keyword>
<protein>
    <submittedName>
        <fullName evidence="5">DNA-binding LacI/PurR family transcriptional regulator</fullName>
    </submittedName>
</protein>
<keyword evidence="6" id="KW-1185">Reference proteome</keyword>
<dbReference type="RefSeq" id="WP_307358774.1">
    <property type="nucleotide sequence ID" value="NZ_JAUSTB010000004.1"/>
</dbReference>
<dbReference type="EMBL" id="JAUSTB010000004">
    <property type="protein sequence ID" value="MDQ0145746.1"/>
    <property type="molecule type" value="Genomic_DNA"/>
</dbReference>
<dbReference type="InterPro" id="IPR046335">
    <property type="entry name" value="LacI/GalR-like_sensor"/>
</dbReference>
<dbReference type="Pfam" id="PF00356">
    <property type="entry name" value="LacI"/>
    <property type="match status" value="1"/>
</dbReference>
<dbReference type="PANTHER" id="PTHR30146">
    <property type="entry name" value="LACI-RELATED TRANSCRIPTIONAL REPRESSOR"/>
    <property type="match status" value="1"/>
</dbReference>
<dbReference type="GO" id="GO:0000976">
    <property type="term" value="F:transcription cis-regulatory region binding"/>
    <property type="evidence" value="ECO:0007669"/>
    <property type="project" value="TreeGrafter"/>
</dbReference>
<dbReference type="PROSITE" id="PS00356">
    <property type="entry name" value="HTH_LACI_1"/>
    <property type="match status" value="1"/>
</dbReference>
<dbReference type="SUPFAM" id="SSF47413">
    <property type="entry name" value="lambda repressor-like DNA-binding domains"/>
    <property type="match status" value="1"/>
</dbReference>
<dbReference type="Proteomes" id="UP001239267">
    <property type="component" value="Unassembled WGS sequence"/>
</dbReference>
<comment type="caution">
    <text evidence="5">The sequence shown here is derived from an EMBL/GenBank/DDBJ whole genome shotgun (WGS) entry which is preliminary data.</text>
</comment>
<dbReference type="CDD" id="cd01392">
    <property type="entry name" value="HTH_LacI"/>
    <property type="match status" value="1"/>
</dbReference>
<dbReference type="CDD" id="cd01574">
    <property type="entry name" value="PBP1_LacI"/>
    <property type="match status" value="1"/>
</dbReference>
<accession>A0AAJ1SW08</accession>
<dbReference type="Gene3D" id="1.10.260.40">
    <property type="entry name" value="lambda repressor-like DNA-binding domains"/>
    <property type="match status" value="1"/>
</dbReference>